<name>A0A078KV58_9FIRM</name>
<dbReference type="SUPFAM" id="SSF46785">
    <property type="entry name" value="Winged helix' DNA-binding domain"/>
    <property type="match status" value="1"/>
</dbReference>
<sequence>MRITQEGDYALRVVLYLYRYGMGKRIEAKAISSHENVPQRFLLKLLRKLAAAGIIESYKGYGGGYAITRPPETVSILDVLEAIEGPVIINKCLGDESACNAGRAKTCQMHKALESVQNKLIKELSAINFKKLLNQNFK</sequence>
<dbReference type="InterPro" id="IPR036388">
    <property type="entry name" value="WH-like_DNA-bd_sf"/>
</dbReference>
<accession>A0A078KV58</accession>
<dbReference type="InterPro" id="IPR030489">
    <property type="entry name" value="TR_Rrf2-type_CS"/>
</dbReference>
<dbReference type="PANTHER" id="PTHR33221">
    <property type="entry name" value="WINGED HELIX-TURN-HELIX TRANSCRIPTIONAL REGULATOR, RRF2 FAMILY"/>
    <property type="match status" value="1"/>
</dbReference>
<reference evidence="2" key="1">
    <citation type="submission" date="2014-07" db="EMBL/GenBank/DDBJ databases">
        <authorList>
            <person name="Wibberg D."/>
        </authorList>
    </citation>
    <scope>NUCLEOTIDE SEQUENCE [LARGE SCALE GENOMIC DNA]</scope>
    <source>
        <strain evidence="2">DG5</strain>
    </source>
</reference>
<dbReference type="STRING" id="29343.CCDG5_1914"/>
<dbReference type="PANTHER" id="PTHR33221:SF2">
    <property type="entry name" value="TRANSCRIPTIONAL REGULATOR"/>
    <property type="match status" value="1"/>
</dbReference>
<dbReference type="EMBL" id="LM995447">
    <property type="protein sequence ID" value="CDZ25009.1"/>
    <property type="molecule type" value="Genomic_DNA"/>
</dbReference>
<dbReference type="PATRIC" id="fig|29343.3.peg.2007"/>
<dbReference type="GO" id="GO:0005829">
    <property type="term" value="C:cytosol"/>
    <property type="evidence" value="ECO:0007669"/>
    <property type="project" value="TreeGrafter"/>
</dbReference>
<dbReference type="Pfam" id="PF02082">
    <property type="entry name" value="Rrf2"/>
    <property type="match status" value="1"/>
</dbReference>
<dbReference type="GO" id="GO:0003700">
    <property type="term" value="F:DNA-binding transcription factor activity"/>
    <property type="evidence" value="ECO:0007669"/>
    <property type="project" value="TreeGrafter"/>
</dbReference>
<keyword evidence="2" id="KW-1185">Reference proteome</keyword>
<dbReference type="PROSITE" id="PS01332">
    <property type="entry name" value="HTH_RRF2_1"/>
    <property type="match status" value="1"/>
</dbReference>
<organism evidence="1 2">
    <name type="scientific">[Clostridium] cellulosi</name>
    <dbReference type="NCBI Taxonomy" id="29343"/>
    <lineage>
        <taxon>Bacteria</taxon>
        <taxon>Bacillati</taxon>
        <taxon>Bacillota</taxon>
        <taxon>Clostridia</taxon>
        <taxon>Eubacteriales</taxon>
        <taxon>Oscillospiraceae</taxon>
        <taxon>Oscillospiraceae incertae sedis</taxon>
    </lineage>
</organism>
<gene>
    <name evidence="1" type="ORF">CCDG5_1914</name>
</gene>
<evidence type="ECO:0008006" key="3">
    <source>
        <dbReference type="Google" id="ProtNLM"/>
    </source>
</evidence>
<dbReference type="HOGENOM" id="CLU_107144_1_3_9"/>
<evidence type="ECO:0000313" key="2">
    <source>
        <dbReference type="Proteomes" id="UP000032431"/>
    </source>
</evidence>
<dbReference type="AlphaFoldDB" id="A0A078KV58"/>
<dbReference type="OrthoDB" id="9804747at2"/>
<dbReference type="NCBIfam" id="TIGR00738">
    <property type="entry name" value="rrf2_super"/>
    <property type="match status" value="1"/>
</dbReference>
<dbReference type="PROSITE" id="PS51197">
    <property type="entry name" value="HTH_RRF2_2"/>
    <property type="match status" value="1"/>
</dbReference>
<proteinExistence type="predicted"/>
<dbReference type="InterPro" id="IPR036390">
    <property type="entry name" value="WH_DNA-bd_sf"/>
</dbReference>
<dbReference type="KEGG" id="ccel:CCDG5_1914"/>
<dbReference type="Gene3D" id="1.10.10.10">
    <property type="entry name" value="Winged helix-like DNA-binding domain superfamily/Winged helix DNA-binding domain"/>
    <property type="match status" value="1"/>
</dbReference>
<evidence type="ECO:0000313" key="1">
    <source>
        <dbReference type="EMBL" id="CDZ25009.1"/>
    </source>
</evidence>
<dbReference type="InterPro" id="IPR000944">
    <property type="entry name" value="Tscrpt_reg_Rrf2"/>
</dbReference>
<dbReference type="Proteomes" id="UP000032431">
    <property type="component" value="Chromosome I"/>
</dbReference>
<protein>
    <recommendedName>
        <fullName evidence="3">BadM/Rrf2 family transcriptional regulator</fullName>
    </recommendedName>
</protein>